<evidence type="ECO:0000313" key="1">
    <source>
        <dbReference type="EMBL" id="AMB94414.1"/>
    </source>
</evidence>
<keyword evidence="3" id="KW-1185">Reference proteome</keyword>
<reference evidence="2 4" key="3">
    <citation type="submission" date="2017-12" db="EMBL/GenBank/DDBJ databases">
        <title>Phylogenetic diversity of female urinary microbiome.</title>
        <authorList>
            <person name="Thomas-White K."/>
            <person name="Wolfe A.J."/>
        </authorList>
    </citation>
    <scope>NUCLEOTIDE SEQUENCE [LARGE SCALE GENOMIC DNA]</scope>
    <source>
        <strain evidence="2 4">UMB0139</strain>
    </source>
</reference>
<dbReference type="Proteomes" id="UP000234239">
    <property type="component" value="Unassembled WGS sequence"/>
</dbReference>
<evidence type="ECO:0000313" key="4">
    <source>
        <dbReference type="Proteomes" id="UP000234239"/>
    </source>
</evidence>
<protein>
    <submittedName>
        <fullName evidence="2">Phage resistance protein</fullName>
    </submittedName>
</protein>
<sequence length="537" mass="62011">MEARKLYERLFQIKEKLDRVTTPNLARIKDILNKIYFADIKSPRQSIENIGDVFHMPKGFEYGKYFKSLPLNYIIQAGITGLYYGRITTEKRKDGQENEVAKTSKGFNAYAMFVADLCSEKIIYSHELDSFLLLSEPHSYIQLTDGQFKNHYGVNRNQAIDDFLQVFEDLFKHHFEKEHGYQVMPYVIAGKGWLYDVEALEMKKYQLQEKELVASYFSNVELGDLQTKWAKGYLDFMNDKPECLHNMSLLFAYVMYRKMDIVPAEKIFLIKDQGGTGKGLFMHALKSVYEVVPVDSDSLLYGSSIEKQNVLMRFLDAEVAHLNETGRITSKQWPSLRKIGTGEVLTGRYIGANQISFKSEAVLILDTNEKIEVTDLKANLRRMVNIAPKDRQQESPKETEQAFTPWWQWIAPKGKPNEKAGLSFLVASLDYLKAQGGQFNFKPYTFANVNKASEFTDTQEILLRVIKEQKFIYAKDERLQEAIKADYGSLKYKKAQDDIKDIGVETNKQKWIDGINSKVHVIGDRDLFERMFQVLEG</sequence>
<evidence type="ECO:0000313" key="2">
    <source>
        <dbReference type="EMBL" id="PKZ20737.1"/>
    </source>
</evidence>
<dbReference type="EMBL" id="CP014160">
    <property type="protein sequence ID" value="AMB94414.1"/>
    <property type="molecule type" value="Genomic_DNA"/>
</dbReference>
<proteinExistence type="predicted"/>
<reference evidence="3" key="2">
    <citation type="submission" date="2016-01" db="EMBL/GenBank/DDBJ databases">
        <title>Six Aerococcus type strain genome sequencing and assembly using PacBio and Illumina Hiseq.</title>
        <authorList>
            <person name="Carkaci D."/>
            <person name="Dargis R."/>
            <person name="Nielsen X.C."/>
            <person name="Skovgaard O."/>
            <person name="Fuursted K."/>
            <person name="Christensen J.J."/>
        </authorList>
    </citation>
    <scope>NUCLEOTIDE SEQUENCE [LARGE SCALE GENOMIC DNA]</scope>
    <source>
        <strain evidence="3">CCUG43001</strain>
    </source>
</reference>
<accession>A0A0X8FC49</accession>
<dbReference type="RefSeq" id="WP_067975036.1">
    <property type="nucleotide sequence ID" value="NZ_CAJHKM010000010.1"/>
</dbReference>
<dbReference type="EMBL" id="PKGY01000007">
    <property type="protein sequence ID" value="PKZ20737.1"/>
    <property type="molecule type" value="Genomic_DNA"/>
</dbReference>
<gene>
    <name evidence="1" type="ORF">AWM72_06380</name>
    <name evidence="2" type="ORF">CYJ28_09645</name>
</gene>
<evidence type="ECO:0000313" key="3">
    <source>
        <dbReference type="Proteomes" id="UP000069912"/>
    </source>
</evidence>
<dbReference type="KEGG" id="asan:AWM72_06380"/>
<name>A0A0X8FC49_9LACT</name>
<organism evidence="1 3">
    <name type="scientific">Aerococcus sanguinicola</name>
    <dbReference type="NCBI Taxonomy" id="119206"/>
    <lineage>
        <taxon>Bacteria</taxon>
        <taxon>Bacillati</taxon>
        <taxon>Bacillota</taxon>
        <taxon>Bacilli</taxon>
        <taxon>Lactobacillales</taxon>
        <taxon>Aerococcaceae</taxon>
        <taxon>Aerococcus</taxon>
    </lineage>
</organism>
<dbReference type="OrthoDB" id="2398381at2"/>
<dbReference type="AlphaFoldDB" id="A0A0X8FC49"/>
<dbReference type="Proteomes" id="UP000069912">
    <property type="component" value="Chromosome"/>
</dbReference>
<reference evidence="1 3" key="1">
    <citation type="journal article" date="2016" name="Genome Announc.">
        <title>Complete Genome Sequences of Aerococcus christensenii CCUG 28831T, Aerococcus sanguinicola CCUG 43001T, Aerococcus urinae CCUG 36881T, Aerococcus urinaeequi CCUG 28094T, Aerococcus urinaehominis CCUG 42038 BT, and Aerococcus viridans CCUG 4311T.</title>
        <authorList>
            <person name="Carkaci D."/>
            <person name="Dargis R."/>
            <person name="Nielsen X.C."/>
            <person name="Skovgaard O."/>
            <person name="Fuursted K."/>
            <person name="Christensen J.J."/>
        </authorList>
    </citation>
    <scope>NUCLEOTIDE SEQUENCE [LARGE SCALE GENOMIC DNA]</scope>
    <source>
        <strain evidence="1 3">CCUG43001</strain>
    </source>
</reference>
<dbReference type="GeneID" id="92903690"/>